<dbReference type="eggNOG" id="KOG1287">
    <property type="taxonomic scope" value="Eukaryota"/>
</dbReference>
<dbReference type="InterPro" id="IPR002293">
    <property type="entry name" value="AA/rel_permease1"/>
</dbReference>
<keyword evidence="2 6" id="KW-0812">Transmembrane</keyword>
<evidence type="ECO:0000313" key="7">
    <source>
        <dbReference type="EMBL" id="ERT00243.1"/>
    </source>
</evidence>
<sequence length="849" mass="91253">MADSDEHDDIDNIEAHPLLAAPSPPAQTAGEPSKSSEVTALDAAVASSSSPASSSTASVRSVRPYRTFDDDVLPETSTLGRTLSWQSAYILVISRVIGSGIFATPGTILRGVGSPGLALLLWVAGAGVAACGLGIALEYGCMLPRSGGDKVYLEFTYRHPRYLASILIVFVVVFLGFTSSNCVVFSQYVLFAVGIEAPSELLRKGLAVGLLTAVTIVHSGFRATGVRIQNVLGWLKVGLVVFMILSGLFVVVFPPKGREAAPTMTLPGLWAGSNWNWGAISTALFKVFYSYTGLENANNVLNEVKDPVRTLRSVTASALVTSCVLYLLINVAYFVVVPLETIANSGELVGALFFQTIFGRRVGGIALSLAIALSAAGNVMVVAFTMARVKQEIARQGLLPYSKLLASNKPFGSPLGGFFVHYIPSFLVIVLPPSAEVYSFILEVEGYPGQFVSIAIAGGLLYLRYTRPDLKRPFRVWIPAVVLKIVLNLSLIAAPFFPPKTPPTSGLFYATYAIVGVSILASAVLFWWLWAVVLPAWGRYTIEEEADELDDGTAITRLVKVPKTELGRPSTPEHKRLILWPVQKQFSNGTLSENEVTQLQIAENCVSTYVPSLLQEMARQSAASEGGGQGSKGRAIGQVALSGRHAHNRFNGWRDWSLVAFDDSNRPILGPLSPSQGLPPPPPCPPFETNNVYVGNTLADERLEKHEGWADDAFRAFQALLSSMDTAGFVKLQPRTGGDPASTLSRADEPKFVFKRGATTGVTMGRTSPIEAVVRTPLPNKDIVFWSIPVLGMPTGQSSMPHRQDPFTSGGDSGSCIFDQTGTVLAMIDAGIGSRDDQRRLLLANRKMV</sequence>
<feature type="transmembrane region" description="Helical" evidence="6">
    <location>
        <begin position="365"/>
        <end position="389"/>
    </location>
</feature>
<feature type="transmembrane region" description="Helical" evidence="6">
    <location>
        <begin position="447"/>
        <end position="465"/>
    </location>
</feature>
<evidence type="ECO:0000256" key="4">
    <source>
        <dbReference type="ARBA" id="ARBA00023136"/>
    </source>
</evidence>
<evidence type="ECO:0000256" key="5">
    <source>
        <dbReference type="SAM" id="MobiDB-lite"/>
    </source>
</evidence>
<dbReference type="PANTHER" id="PTHR11785">
    <property type="entry name" value="AMINO ACID TRANSPORTER"/>
    <property type="match status" value="1"/>
</dbReference>
<feature type="region of interest" description="Disordered" evidence="5">
    <location>
        <begin position="1"/>
        <end position="56"/>
    </location>
</feature>
<feature type="transmembrane region" description="Helical" evidence="6">
    <location>
        <begin position="509"/>
        <end position="530"/>
    </location>
</feature>
<dbReference type="GO" id="GO:0015179">
    <property type="term" value="F:L-amino acid transmembrane transporter activity"/>
    <property type="evidence" value="ECO:0007669"/>
    <property type="project" value="TreeGrafter"/>
</dbReference>
<feature type="compositionally biased region" description="Acidic residues" evidence="5">
    <location>
        <begin position="1"/>
        <end position="12"/>
    </location>
</feature>
<evidence type="ECO:0000313" key="8">
    <source>
        <dbReference type="Proteomes" id="UP000018087"/>
    </source>
</evidence>
<feature type="transmembrane region" description="Helical" evidence="6">
    <location>
        <begin position="275"/>
        <end position="294"/>
    </location>
</feature>
<organism evidence="7 8">
    <name type="scientific">Sporothrix schenckii (strain ATCC 58251 / de Perez 2211183)</name>
    <name type="common">Rose-picker's disease fungus</name>
    <dbReference type="NCBI Taxonomy" id="1391915"/>
    <lineage>
        <taxon>Eukaryota</taxon>
        <taxon>Fungi</taxon>
        <taxon>Dikarya</taxon>
        <taxon>Ascomycota</taxon>
        <taxon>Pezizomycotina</taxon>
        <taxon>Sordariomycetes</taxon>
        <taxon>Sordariomycetidae</taxon>
        <taxon>Ophiostomatales</taxon>
        <taxon>Ophiostomataceae</taxon>
        <taxon>Sporothrix</taxon>
    </lineage>
</organism>
<evidence type="ECO:0000256" key="6">
    <source>
        <dbReference type="SAM" id="Phobius"/>
    </source>
</evidence>
<feature type="transmembrane region" description="Helical" evidence="6">
    <location>
        <begin position="120"/>
        <end position="141"/>
    </location>
</feature>
<feature type="transmembrane region" description="Helical" evidence="6">
    <location>
        <begin position="162"/>
        <end position="189"/>
    </location>
</feature>
<dbReference type="GO" id="GO:0016020">
    <property type="term" value="C:membrane"/>
    <property type="evidence" value="ECO:0007669"/>
    <property type="project" value="UniProtKB-SubCell"/>
</dbReference>
<accession>U7PXB6</accession>
<dbReference type="EMBL" id="KI440844">
    <property type="protein sequence ID" value="ERT00243.1"/>
    <property type="molecule type" value="Genomic_DNA"/>
</dbReference>
<dbReference type="OrthoDB" id="5982228at2759"/>
<keyword evidence="8" id="KW-1185">Reference proteome</keyword>
<feature type="transmembrane region" description="Helical" evidence="6">
    <location>
        <begin position="233"/>
        <end position="255"/>
    </location>
</feature>
<dbReference type="STRING" id="1391915.U7PXB6"/>
<feature type="transmembrane region" description="Helical" evidence="6">
    <location>
        <begin position="88"/>
        <end position="108"/>
    </location>
</feature>
<dbReference type="Pfam" id="PF13520">
    <property type="entry name" value="AA_permease_2"/>
    <property type="match status" value="1"/>
</dbReference>
<proteinExistence type="predicted"/>
<keyword evidence="4 6" id="KW-0472">Membrane</keyword>
<keyword evidence="3 6" id="KW-1133">Transmembrane helix</keyword>
<dbReference type="Proteomes" id="UP000018087">
    <property type="component" value="Unassembled WGS sequence"/>
</dbReference>
<feature type="compositionally biased region" description="Low complexity" evidence="5">
    <location>
        <begin position="43"/>
        <end position="56"/>
    </location>
</feature>
<dbReference type="AlphaFoldDB" id="U7PXB6"/>
<dbReference type="InterPro" id="IPR050598">
    <property type="entry name" value="AminoAcid_Transporter"/>
</dbReference>
<reference evidence="8" key="1">
    <citation type="journal article" date="2014" name="Genome Announc.">
        <title>Genome sequence of the pathogenic fungus Sporothrix schenckii (ATCC 58251).</title>
        <authorList>
            <person name="Cuomo C.A."/>
            <person name="Rodriguez-Del Valle N."/>
            <person name="Perez-Sanchez L."/>
            <person name="Abouelleil A."/>
            <person name="Goldberg J."/>
            <person name="Young S."/>
            <person name="Zeng Q."/>
            <person name="Birren B.W."/>
        </authorList>
    </citation>
    <scope>NUCLEOTIDE SEQUENCE [LARGE SCALE GENOMIC DNA]</scope>
    <source>
        <strain evidence="8">ATCC 58251 / de Perez 2211183</strain>
    </source>
</reference>
<evidence type="ECO:0000256" key="2">
    <source>
        <dbReference type="ARBA" id="ARBA00022692"/>
    </source>
</evidence>
<evidence type="ECO:0008006" key="9">
    <source>
        <dbReference type="Google" id="ProtNLM"/>
    </source>
</evidence>
<feature type="transmembrane region" description="Helical" evidence="6">
    <location>
        <begin position="201"/>
        <end position="221"/>
    </location>
</feature>
<name>U7PXB6_SPOS1</name>
<comment type="subcellular location">
    <subcellularLocation>
        <location evidence="1">Membrane</location>
        <topology evidence="1">Multi-pass membrane protein</topology>
    </subcellularLocation>
</comment>
<gene>
    <name evidence="7" type="ORF">HMPREF1624_03614</name>
</gene>
<feature type="transmembrane region" description="Helical" evidence="6">
    <location>
        <begin position="477"/>
        <end position="497"/>
    </location>
</feature>
<evidence type="ECO:0000256" key="1">
    <source>
        <dbReference type="ARBA" id="ARBA00004141"/>
    </source>
</evidence>
<dbReference type="Gene3D" id="1.20.1740.10">
    <property type="entry name" value="Amino acid/polyamine transporter I"/>
    <property type="match status" value="1"/>
</dbReference>
<dbReference type="PANTHER" id="PTHR11785:SF532">
    <property type="entry name" value="TRANSPORTER, PUTATIVE (EUROFUNG)-RELATED"/>
    <property type="match status" value="1"/>
</dbReference>
<protein>
    <recommendedName>
        <fullName evidence="9">Amino acid permease/ SLC12A domain-containing protein</fullName>
    </recommendedName>
</protein>
<feature type="transmembrane region" description="Helical" evidence="6">
    <location>
        <begin position="410"/>
        <end position="435"/>
    </location>
</feature>
<dbReference type="HOGENOM" id="CLU_335922_0_0_1"/>
<feature type="transmembrane region" description="Helical" evidence="6">
    <location>
        <begin position="314"/>
        <end position="336"/>
    </location>
</feature>
<evidence type="ECO:0000256" key="3">
    <source>
        <dbReference type="ARBA" id="ARBA00022989"/>
    </source>
</evidence>